<gene>
    <name evidence="1" type="ORF">TIFTF001_025165</name>
</gene>
<comment type="caution">
    <text evidence="1">The sequence shown here is derived from an EMBL/GenBank/DDBJ whole genome shotgun (WGS) entry which is preliminary data.</text>
</comment>
<protein>
    <submittedName>
        <fullName evidence="1">Uncharacterized protein</fullName>
    </submittedName>
</protein>
<reference evidence="1" key="1">
    <citation type="submission" date="2023-07" db="EMBL/GenBank/DDBJ databases">
        <title>draft genome sequence of fig (Ficus carica).</title>
        <authorList>
            <person name="Takahashi T."/>
            <person name="Nishimura K."/>
        </authorList>
    </citation>
    <scope>NUCLEOTIDE SEQUENCE</scope>
</reference>
<dbReference type="AlphaFoldDB" id="A0AA88ANB1"/>
<dbReference type="Proteomes" id="UP001187192">
    <property type="component" value="Unassembled WGS sequence"/>
</dbReference>
<evidence type="ECO:0000313" key="1">
    <source>
        <dbReference type="EMBL" id="GMN56044.1"/>
    </source>
</evidence>
<accession>A0AA88ANB1</accession>
<proteinExistence type="predicted"/>
<name>A0AA88ANB1_FICCA</name>
<evidence type="ECO:0000313" key="2">
    <source>
        <dbReference type="Proteomes" id="UP001187192"/>
    </source>
</evidence>
<sequence>MGATMKSLQVQIGQLANSIKGQSSSKFPSDTETKEHCKDSCVKEFTRDVLHNDPLEHCLLNSSSRMDFSEEYYAKDEGVVDYVLALEALPIEDLTA</sequence>
<keyword evidence="2" id="KW-1185">Reference proteome</keyword>
<dbReference type="EMBL" id="BTGU01000061">
    <property type="protein sequence ID" value="GMN56044.1"/>
    <property type="molecule type" value="Genomic_DNA"/>
</dbReference>
<organism evidence="1 2">
    <name type="scientific">Ficus carica</name>
    <name type="common">Common fig</name>
    <dbReference type="NCBI Taxonomy" id="3494"/>
    <lineage>
        <taxon>Eukaryota</taxon>
        <taxon>Viridiplantae</taxon>
        <taxon>Streptophyta</taxon>
        <taxon>Embryophyta</taxon>
        <taxon>Tracheophyta</taxon>
        <taxon>Spermatophyta</taxon>
        <taxon>Magnoliopsida</taxon>
        <taxon>eudicotyledons</taxon>
        <taxon>Gunneridae</taxon>
        <taxon>Pentapetalae</taxon>
        <taxon>rosids</taxon>
        <taxon>fabids</taxon>
        <taxon>Rosales</taxon>
        <taxon>Moraceae</taxon>
        <taxon>Ficeae</taxon>
        <taxon>Ficus</taxon>
    </lineage>
</organism>